<feature type="region of interest" description="Disordered" evidence="1">
    <location>
        <begin position="458"/>
        <end position="508"/>
    </location>
</feature>
<proteinExistence type="predicted"/>
<keyword evidence="3" id="KW-1185">Reference proteome</keyword>
<feature type="compositionally biased region" description="Polar residues" evidence="1">
    <location>
        <begin position="400"/>
        <end position="419"/>
    </location>
</feature>
<evidence type="ECO:0000256" key="1">
    <source>
        <dbReference type="SAM" id="MobiDB-lite"/>
    </source>
</evidence>
<organism evidence="2 3">
    <name type="scientific">Cladonia borealis</name>
    <dbReference type="NCBI Taxonomy" id="184061"/>
    <lineage>
        <taxon>Eukaryota</taxon>
        <taxon>Fungi</taxon>
        <taxon>Dikarya</taxon>
        <taxon>Ascomycota</taxon>
        <taxon>Pezizomycotina</taxon>
        <taxon>Lecanoromycetes</taxon>
        <taxon>OSLEUM clade</taxon>
        <taxon>Lecanoromycetidae</taxon>
        <taxon>Lecanorales</taxon>
        <taxon>Lecanorineae</taxon>
        <taxon>Cladoniaceae</taxon>
        <taxon>Cladonia</taxon>
    </lineage>
</organism>
<dbReference type="EMBL" id="JAFEKC020000021">
    <property type="protein sequence ID" value="KAK0508137.1"/>
    <property type="molecule type" value="Genomic_DNA"/>
</dbReference>
<accession>A0AA39UY52</accession>
<feature type="compositionally biased region" description="Low complexity" evidence="1">
    <location>
        <begin position="167"/>
        <end position="179"/>
    </location>
</feature>
<gene>
    <name evidence="2" type="ORF">JMJ35_009221</name>
</gene>
<feature type="compositionally biased region" description="Pro residues" evidence="1">
    <location>
        <begin position="383"/>
        <end position="398"/>
    </location>
</feature>
<comment type="caution">
    <text evidence="2">The sequence shown here is derived from an EMBL/GenBank/DDBJ whole genome shotgun (WGS) entry which is preliminary data.</text>
</comment>
<feature type="compositionally biased region" description="Basic and acidic residues" evidence="1">
    <location>
        <begin position="1"/>
        <end position="14"/>
    </location>
</feature>
<feature type="compositionally biased region" description="Low complexity" evidence="1">
    <location>
        <begin position="135"/>
        <end position="144"/>
    </location>
</feature>
<feature type="compositionally biased region" description="Basic and acidic residues" evidence="1">
    <location>
        <begin position="458"/>
        <end position="497"/>
    </location>
</feature>
<sequence>MDRSRDRRYYDDNRPLGGESYRPSDHNARGYRSPPRRTRTPPSRADSYAPATDRRRSRSPGYRGRGGPSYAARPRSPPRAYSPRRDTRARSPLPRVRRYSRSPVGRARSPPPARRDASPYRRPRSPLPARRDYSPPRYSRPRFPNENNYRPGERSPTPPRRSEHVSRVPSPISSRRSSPPIHPDRLANTGSGTHSPAIRGGRAPPAGPRDQVYRDRSPPRRGYSPVPVPQAREPTSYRARSPPPHERDDSRTGPTPAAWSDAQIAGPKTSGYRNGDTRPPPSGPAVRDSYSRDSPSVPPPAAPISMSAHNRPTSASLLSAPTRPRGGPSFGGRGDSRDHQYGPRGGRGVAPSSYHGPPSRGHYDSRPPPGDHIPQGPRGSHHGPPPPFEAPYRAPPPFRSNNSSSTTYPRTQRFSNNHLASVPSIKDGGEALPSATDPAARKRLAELEEGRKKLLDQIEEKQREKRKGLREWGSRERESRRDSLKSELAEEALDRMNGDGPGTGGAAF</sequence>
<feature type="region of interest" description="Disordered" evidence="1">
    <location>
        <begin position="1"/>
        <end position="439"/>
    </location>
</feature>
<name>A0AA39UY52_9LECA</name>
<feature type="compositionally biased region" description="Polar residues" evidence="1">
    <location>
        <begin position="310"/>
        <end position="319"/>
    </location>
</feature>
<feature type="compositionally biased region" description="Gly residues" evidence="1">
    <location>
        <begin position="499"/>
        <end position="508"/>
    </location>
</feature>
<dbReference type="AlphaFoldDB" id="A0AA39UY52"/>
<evidence type="ECO:0000313" key="2">
    <source>
        <dbReference type="EMBL" id="KAK0508137.1"/>
    </source>
</evidence>
<dbReference type="Proteomes" id="UP001166286">
    <property type="component" value="Unassembled WGS sequence"/>
</dbReference>
<reference evidence="2" key="1">
    <citation type="submission" date="2023-03" db="EMBL/GenBank/DDBJ databases">
        <title>Complete genome of Cladonia borealis.</title>
        <authorList>
            <person name="Park H."/>
        </authorList>
    </citation>
    <scope>NUCLEOTIDE SEQUENCE</scope>
    <source>
        <strain evidence="2">ANT050790</strain>
    </source>
</reference>
<feature type="compositionally biased region" description="Low complexity" evidence="1">
    <location>
        <begin position="68"/>
        <end position="81"/>
    </location>
</feature>
<protein>
    <submittedName>
        <fullName evidence="2">Uncharacterized protein</fullName>
    </submittedName>
</protein>
<evidence type="ECO:0000313" key="3">
    <source>
        <dbReference type="Proteomes" id="UP001166286"/>
    </source>
</evidence>